<evidence type="ECO:0000256" key="1">
    <source>
        <dbReference type="ARBA" id="ARBA00004141"/>
    </source>
</evidence>
<evidence type="ECO:0000256" key="4">
    <source>
        <dbReference type="ARBA" id="ARBA00023136"/>
    </source>
</evidence>
<feature type="transmembrane region" description="Helical" evidence="5">
    <location>
        <begin position="12"/>
        <end position="32"/>
    </location>
</feature>
<evidence type="ECO:0000313" key="6">
    <source>
        <dbReference type="EMBL" id="KAL3525258.1"/>
    </source>
</evidence>
<dbReference type="PANTHER" id="PTHR21576:SF167">
    <property type="entry name" value="OS09G0536700 PROTEIN"/>
    <property type="match status" value="1"/>
</dbReference>
<comment type="caution">
    <text evidence="6">The sequence shown here is derived from an EMBL/GenBank/DDBJ whole genome shotgun (WGS) entry which is preliminary data.</text>
</comment>
<dbReference type="PANTHER" id="PTHR21576">
    <property type="entry name" value="UNCHARACTERIZED NODULIN-LIKE PROTEIN"/>
    <property type="match status" value="1"/>
</dbReference>
<evidence type="ECO:0000256" key="2">
    <source>
        <dbReference type="ARBA" id="ARBA00022692"/>
    </source>
</evidence>
<feature type="transmembrane region" description="Helical" evidence="5">
    <location>
        <begin position="121"/>
        <end position="141"/>
    </location>
</feature>
<feature type="transmembrane region" description="Helical" evidence="5">
    <location>
        <begin position="153"/>
        <end position="176"/>
    </location>
</feature>
<organism evidence="6 7">
    <name type="scientific">Cinchona calisaya</name>
    <dbReference type="NCBI Taxonomy" id="153742"/>
    <lineage>
        <taxon>Eukaryota</taxon>
        <taxon>Viridiplantae</taxon>
        <taxon>Streptophyta</taxon>
        <taxon>Embryophyta</taxon>
        <taxon>Tracheophyta</taxon>
        <taxon>Spermatophyta</taxon>
        <taxon>Magnoliopsida</taxon>
        <taxon>eudicotyledons</taxon>
        <taxon>Gunneridae</taxon>
        <taxon>Pentapetalae</taxon>
        <taxon>asterids</taxon>
        <taxon>lamiids</taxon>
        <taxon>Gentianales</taxon>
        <taxon>Rubiaceae</taxon>
        <taxon>Cinchonoideae</taxon>
        <taxon>Cinchoneae</taxon>
        <taxon>Cinchona</taxon>
    </lineage>
</organism>
<dbReference type="EMBL" id="JBJUIK010000006">
    <property type="protein sequence ID" value="KAL3525258.1"/>
    <property type="molecule type" value="Genomic_DNA"/>
</dbReference>
<name>A0ABD3A6C8_9GENT</name>
<comment type="subcellular location">
    <subcellularLocation>
        <location evidence="1">Membrane</location>
        <topology evidence="1">Multi-pass membrane protein</topology>
    </subcellularLocation>
</comment>
<dbReference type="GO" id="GO:0016020">
    <property type="term" value="C:membrane"/>
    <property type="evidence" value="ECO:0007669"/>
    <property type="project" value="UniProtKB-SubCell"/>
</dbReference>
<dbReference type="AlphaFoldDB" id="A0ABD3A6C8"/>
<keyword evidence="3 5" id="KW-1133">Transmembrane helix</keyword>
<evidence type="ECO:0000256" key="5">
    <source>
        <dbReference type="SAM" id="Phobius"/>
    </source>
</evidence>
<protein>
    <submittedName>
        <fullName evidence="6">Uncharacterized protein</fullName>
    </submittedName>
</protein>
<dbReference type="Proteomes" id="UP001630127">
    <property type="component" value="Unassembled WGS sequence"/>
</dbReference>
<keyword evidence="4 5" id="KW-0472">Membrane</keyword>
<reference evidence="6 7" key="1">
    <citation type="submission" date="2024-11" db="EMBL/GenBank/DDBJ databases">
        <title>A near-complete genome assembly of Cinchona calisaya.</title>
        <authorList>
            <person name="Lian D.C."/>
            <person name="Zhao X.W."/>
            <person name="Wei L."/>
        </authorList>
    </citation>
    <scope>NUCLEOTIDE SEQUENCE [LARGE SCALE GENOMIC DNA]</scope>
    <source>
        <tissue evidence="6">Nenye</tissue>
    </source>
</reference>
<sequence>MPPTENDGKDQSVVFHFFNVVAIVLALYLLAYDSSVVDVEGRATESLLIQNPKESAIFVEDANEVKHHCSIGEDHTTLLRQFAHLISGKNGTSRPIWNAVSQILMAAGYVVMAIAVPGSLYIGSILVGICYGARFAVTVPIASKLFGLKYYGLLYNILILNLPLVLSSSLALLLVICMMRRLLLALMAFETLVLDHIVIDLCSSQWPLLASLDFPWICCLL</sequence>
<keyword evidence="2 5" id="KW-0812">Transmembrane</keyword>
<gene>
    <name evidence="6" type="ORF">ACH5RR_013630</name>
</gene>
<accession>A0ABD3A6C8</accession>
<evidence type="ECO:0000256" key="3">
    <source>
        <dbReference type="ARBA" id="ARBA00022989"/>
    </source>
</evidence>
<keyword evidence="7" id="KW-1185">Reference proteome</keyword>
<proteinExistence type="predicted"/>
<evidence type="ECO:0000313" key="7">
    <source>
        <dbReference type="Proteomes" id="UP001630127"/>
    </source>
</evidence>